<sequence length="79" mass="9387">IRDIQFEDNIDWVLWQSNIFNDNLSNALKKFEVEIDSGKIEAEAFPKFKSTVMQRFHFLLGFMHALDKRLGGDFFYPKK</sequence>
<accession>X1KSQ1</accession>
<evidence type="ECO:0000313" key="1">
    <source>
        <dbReference type="EMBL" id="GAH85003.1"/>
    </source>
</evidence>
<comment type="caution">
    <text evidence="1">The sequence shown here is derived from an EMBL/GenBank/DDBJ whole genome shotgun (WGS) entry which is preliminary data.</text>
</comment>
<reference evidence="1" key="1">
    <citation type="journal article" date="2014" name="Front. Microbiol.">
        <title>High frequency of phylogenetically diverse reductive dehalogenase-homologous genes in deep subseafloor sedimentary metagenomes.</title>
        <authorList>
            <person name="Kawai M."/>
            <person name="Futagami T."/>
            <person name="Toyoda A."/>
            <person name="Takaki Y."/>
            <person name="Nishi S."/>
            <person name="Hori S."/>
            <person name="Arai W."/>
            <person name="Tsubouchi T."/>
            <person name="Morono Y."/>
            <person name="Uchiyama I."/>
            <person name="Ito T."/>
            <person name="Fujiyama A."/>
            <person name="Inagaki F."/>
            <person name="Takami H."/>
        </authorList>
    </citation>
    <scope>NUCLEOTIDE SEQUENCE</scope>
    <source>
        <strain evidence="1">Expedition CK06-06</strain>
    </source>
</reference>
<name>X1KSQ1_9ZZZZ</name>
<protein>
    <submittedName>
        <fullName evidence="1">Uncharacterized protein</fullName>
    </submittedName>
</protein>
<proteinExistence type="predicted"/>
<organism evidence="1">
    <name type="scientific">marine sediment metagenome</name>
    <dbReference type="NCBI Taxonomy" id="412755"/>
    <lineage>
        <taxon>unclassified sequences</taxon>
        <taxon>metagenomes</taxon>
        <taxon>ecological metagenomes</taxon>
    </lineage>
</organism>
<dbReference type="AlphaFoldDB" id="X1KSQ1"/>
<dbReference type="EMBL" id="BARU01037145">
    <property type="protein sequence ID" value="GAH85003.1"/>
    <property type="molecule type" value="Genomic_DNA"/>
</dbReference>
<feature type="non-terminal residue" evidence="1">
    <location>
        <position position="1"/>
    </location>
</feature>
<gene>
    <name evidence="1" type="ORF">S03H2_57926</name>
</gene>